<feature type="compositionally biased region" description="Polar residues" evidence="2">
    <location>
        <begin position="118"/>
        <end position="142"/>
    </location>
</feature>
<organism evidence="3 4">
    <name type="scientific">Purpureocillium lilacinum</name>
    <name type="common">Paecilomyces lilacinus</name>
    <dbReference type="NCBI Taxonomy" id="33203"/>
    <lineage>
        <taxon>Eukaryota</taxon>
        <taxon>Fungi</taxon>
        <taxon>Dikarya</taxon>
        <taxon>Ascomycota</taxon>
        <taxon>Pezizomycotina</taxon>
        <taxon>Sordariomycetes</taxon>
        <taxon>Hypocreomycetidae</taxon>
        <taxon>Hypocreales</taxon>
        <taxon>Ophiocordycipitaceae</taxon>
        <taxon>Purpureocillium</taxon>
    </lineage>
</organism>
<accession>A0A2U3EIZ5</accession>
<feature type="region of interest" description="Disordered" evidence="2">
    <location>
        <begin position="1"/>
        <end position="43"/>
    </location>
</feature>
<feature type="coiled-coil region" evidence="1">
    <location>
        <begin position="423"/>
        <end position="450"/>
    </location>
</feature>
<sequence length="708" mass="76685">MPWKATTAAGSRPRAGHKSIRGQISAPIRMPDRDDDEFPMREPAQPGALMALPLVPNTNNIDIFAVSKEPTNDGPRQHENPTSLRHAEIVELNHYGGDVRPAGASNTPSASAHRESSGILTQSARGSGHMTTTIYSGSSRGSPQRKRSTFKSALSKIFGRKKRKHDDSDTAAPSSSRTPGKPSHQHHQSVSQVVAWPGPVKSSSHEAQDLTGGNRPLKKVQPKRSASLPITEYDRALRSHSIGPDDVMAIQSARNSLNTSAKLAGNAFRDVDAAPTRPAGPRWTEGRKFTGLSPRPASSQDRATRLADFSDDPNEIGRAITSDGRGLRRRSRSLSAFPGPDHPAHSHVRRRSDEIRHWRESYDPPMLSPTSLISAAESEDIGVLTGDEPETIVEEQPRTPIQPFTFGDVNAMKDVAGLKITEVASLSSRVGDLESQMSHLEQAVTHLRKANSGFYAHADTSRSTTREVSAASLSYTGHTAVHDNDRKSFTRPSTRHSDASKMTFGDGQYPLEAAPTASLAIPLPNNNRPTSMSTIRGTASMPSMTKETVSSIGIDHYMTVMALLETERSAREALELQVKKLSHQLNIMIRMQRDARGSQSDAPSADQSLGEMSVFEHDDDDEDTYGSHGAGGALGLRLGDSGFAAGIRDDDEYTESFATPNEDSRDYNTFEDEQDLGLKTAARALSLSRLTLATAPSATLNQIPPQAI</sequence>
<evidence type="ECO:0000256" key="1">
    <source>
        <dbReference type="SAM" id="Coils"/>
    </source>
</evidence>
<evidence type="ECO:0000313" key="3">
    <source>
        <dbReference type="EMBL" id="PWI74479.1"/>
    </source>
</evidence>
<feature type="region of interest" description="Disordered" evidence="2">
    <location>
        <begin position="96"/>
        <end position="232"/>
    </location>
</feature>
<comment type="caution">
    <text evidence="3">The sequence shown here is derived from an EMBL/GenBank/DDBJ whole genome shotgun (WGS) entry which is preliminary data.</text>
</comment>
<evidence type="ECO:0000256" key="2">
    <source>
        <dbReference type="SAM" id="MobiDB-lite"/>
    </source>
</evidence>
<gene>
    <name evidence="3" type="ORF">PCL_07793</name>
</gene>
<dbReference type="AlphaFoldDB" id="A0A2U3EIZ5"/>
<feature type="coiled-coil region" evidence="1">
    <location>
        <begin position="564"/>
        <end position="591"/>
    </location>
</feature>
<feature type="region of interest" description="Disordered" evidence="2">
    <location>
        <begin position="272"/>
        <end position="352"/>
    </location>
</feature>
<keyword evidence="1" id="KW-0175">Coiled coil</keyword>
<name>A0A2U3EIZ5_PURLI</name>
<dbReference type="EMBL" id="LCWV01000003">
    <property type="protein sequence ID" value="PWI74479.1"/>
    <property type="molecule type" value="Genomic_DNA"/>
</dbReference>
<reference evidence="3 4" key="1">
    <citation type="journal article" date="2016" name="Front. Microbiol.">
        <title>Genome and transcriptome sequences reveal the specific parasitism of the nematophagous Purpureocillium lilacinum 36-1.</title>
        <authorList>
            <person name="Xie J."/>
            <person name="Li S."/>
            <person name="Mo C."/>
            <person name="Xiao X."/>
            <person name="Peng D."/>
            <person name="Wang G."/>
            <person name="Xiao Y."/>
        </authorList>
    </citation>
    <scope>NUCLEOTIDE SEQUENCE [LARGE SCALE GENOMIC DNA]</scope>
    <source>
        <strain evidence="3 4">36-1</strain>
    </source>
</reference>
<protein>
    <submittedName>
        <fullName evidence="3">Uncharacterized protein</fullName>
    </submittedName>
</protein>
<evidence type="ECO:0000313" key="4">
    <source>
        <dbReference type="Proteomes" id="UP000245956"/>
    </source>
</evidence>
<dbReference type="Proteomes" id="UP000245956">
    <property type="component" value="Unassembled WGS sequence"/>
</dbReference>
<proteinExistence type="predicted"/>
<feature type="region of interest" description="Disordered" evidence="2">
    <location>
        <begin position="647"/>
        <end position="668"/>
    </location>
</feature>